<name>K6WE31_9MICO</name>
<comment type="caution">
    <text evidence="4">The sequence shown here is derived from an EMBL/GenBank/DDBJ whole genome shotgun (WGS) entry which is preliminary data.</text>
</comment>
<feature type="region of interest" description="Disordered" evidence="2">
    <location>
        <begin position="1"/>
        <end position="20"/>
    </location>
</feature>
<dbReference type="InterPro" id="IPR012349">
    <property type="entry name" value="Split_barrel_FMN-bd"/>
</dbReference>
<evidence type="ECO:0000256" key="1">
    <source>
        <dbReference type="ARBA" id="ARBA00023002"/>
    </source>
</evidence>
<dbReference type="eggNOG" id="COG3467">
    <property type="taxonomic scope" value="Bacteria"/>
</dbReference>
<keyword evidence="5" id="KW-1185">Reference proteome</keyword>
<evidence type="ECO:0000256" key="2">
    <source>
        <dbReference type="SAM" id="MobiDB-lite"/>
    </source>
</evidence>
<evidence type="ECO:0000259" key="3">
    <source>
        <dbReference type="Pfam" id="PF01243"/>
    </source>
</evidence>
<evidence type="ECO:0000313" key="4">
    <source>
        <dbReference type="EMBL" id="GAB97555.1"/>
    </source>
</evidence>
<dbReference type="Proteomes" id="UP000008366">
    <property type="component" value="Unassembled WGS sequence"/>
</dbReference>
<dbReference type="GO" id="GO:0070967">
    <property type="term" value="F:coenzyme F420 binding"/>
    <property type="evidence" value="ECO:0007669"/>
    <property type="project" value="TreeGrafter"/>
</dbReference>
<dbReference type="OrthoDB" id="157302at2"/>
<sequence>MSTDPAADRPEFPEGYGLPESTDGLLAWSEVEERLRTAQNYWLASVRPDGRPHSVPRWGVWLDGAFYYDGAPTTRHTRNVEANPAVTLTLESGTQVVIVEGESRATRADPEGLGARLSEAFAKYADAGYSPSADAWAGADGGGLRVITPRRALAWFNFPADSTRFRFRER</sequence>
<reference evidence="4 5" key="1">
    <citation type="submission" date="2012-08" db="EMBL/GenBank/DDBJ databases">
        <title>Whole genome shotgun sequence of Kineosphaera limosa NBRC 100340.</title>
        <authorList>
            <person name="Yoshida I."/>
            <person name="Isaki S."/>
            <person name="Hosoyama A."/>
            <person name="Tsuchikane K."/>
            <person name="Katsumata H."/>
            <person name="Ando Y."/>
            <person name="Ohji S."/>
            <person name="Hamada M."/>
            <person name="Tamura T."/>
            <person name="Yamazoe A."/>
            <person name="Yamazaki S."/>
            <person name="Fujita N."/>
        </authorList>
    </citation>
    <scope>NUCLEOTIDE SEQUENCE [LARGE SCALE GENOMIC DNA]</scope>
    <source>
        <strain evidence="4 5">NBRC 100340</strain>
    </source>
</reference>
<dbReference type="SUPFAM" id="SSF50475">
    <property type="entry name" value="FMN-binding split barrel"/>
    <property type="match status" value="1"/>
</dbReference>
<dbReference type="InterPro" id="IPR011576">
    <property type="entry name" value="Pyridox_Oxase_N"/>
</dbReference>
<dbReference type="InterPro" id="IPR052019">
    <property type="entry name" value="F420H2_bilvrd_red/Heme_oxyg"/>
</dbReference>
<feature type="compositionally biased region" description="Basic and acidic residues" evidence="2">
    <location>
        <begin position="1"/>
        <end position="12"/>
    </location>
</feature>
<dbReference type="RefSeq" id="WP_006594087.1">
    <property type="nucleotide sequence ID" value="NZ_BAHD01000074.1"/>
</dbReference>
<dbReference type="EMBL" id="BAHD01000074">
    <property type="protein sequence ID" value="GAB97555.1"/>
    <property type="molecule type" value="Genomic_DNA"/>
</dbReference>
<dbReference type="Pfam" id="PF01243">
    <property type="entry name" value="PNPOx_N"/>
    <property type="match status" value="1"/>
</dbReference>
<organism evidence="4 5">
    <name type="scientific">Kineosphaera limosa NBRC 100340</name>
    <dbReference type="NCBI Taxonomy" id="1184609"/>
    <lineage>
        <taxon>Bacteria</taxon>
        <taxon>Bacillati</taxon>
        <taxon>Actinomycetota</taxon>
        <taxon>Actinomycetes</taxon>
        <taxon>Micrococcales</taxon>
        <taxon>Dermatophilaceae</taxon>
        <taxon>Kineosphaera</taxon>
    </lineage>
</organism>
<dbReference type="PANTHER" id="PTHR35176:SF4">
    <property type="entry name" value="PYRIDOXAMINE 5'-PHOSPHATE OXIDASE-RELATED FMN-BINDING"/>
    <property type="match status" value="1"/>
</dbReference>
<dbReference type="AlphaFoldDB" id="K6WE31"/>
<accession>K6WE31</accession>
<protein>
    <recommendedName>
        <fullName evidence="3">Pyridoxamine 5'-phosphate oxidase N-terminal domain-containing protein</fullName>
    </recommendedName>
</protein>
<dbReference type="PANTHER" id="PTHR35176">
    <property type="entry name" value="HEME OXYGENASE HI_0854-RELATED"/>
    <property type="match status" value="1"/>
</dbReference>
<dbReference type="Gene3D" id="2.30.110.10">
    <property type="entry name" value="Electron Transport, Fmn-binding Protein, Chain A"/>
    <property type="match status" value="1"/>
</dbReference>
<gene>
    <name evidence="4" type="ORF">KILIM_074_00040</name>
</gene>
<feature type="domain" description="Pyridoxamine 5'-phosphate oxidase N-terminal" evidence="3">
    <location>
        <begin position="30"/>
        <end position="123"/>
    </location>
</feature>
<keyword evidence="1" id="KW-0560">Oxidoreductase</keyword>
<proteinExistence type="predicted"/>
<evidence type="ECO:0000313" key="5">
    <source>
        <dbReference type="Proteomes" id="UP000008366"/>
    </source>
</evidence>
<dbReference type="GO" id="GO:0005829">
    <property type="term" value="C:cytosol"/>
    <property type="evidence" value="ECO:0007669"/>
    <property type="project" value="TreeGrafter"/>
</dbReference>
<dbReference type="STRING" id="1184609.KILIM_074_00040"/>
<dbReference type="GO" id="GO:0016627">
    <property type="term" value="F:oxidoreductase activity, acting on the CH-CH group of donors"/>
    <property type="evidence" value="ECO:0007669"/>
    <property type="project" value="TreeGrafter"/>
</dbReference>